<reference evidence="9" key="1">
    <citation type="submission" date="2023-07" db="EMBL/GenBank/DDBJ databases">
        <title>Genomic Encyclopedia of Type Strains, Phase IV (KMG-IV): sequencing the most valuable type-strain genomes for metagenomic binning, comparative biology and taxonomic classification.</title>
        <authorList>
            <person name="Goeker M."/>
        </authorList>
    </citation>
    <scope>NUCLEOTIDE SEQUENCE</scope>
    <source>
        <strain evidence="9">DSM 21202</strain>
    </source>
</reference>
<dbReference type="AlphaFoldDB" id="A0AAE3VPX1"/>
<keyword evidence="5 7" id="KW-1133">Transmembrane helix</keyword>
<feature type="transmembrane region" description="Helical" evidence="7">
    <location>
        <begin position="216"/>
        <end position="237"/>
    </location>
</feature>
<keyword evidence="7" id="KW-0813">Transport</keyword>
<comment type="subcellular location">
    <subcellularLocation>
        <location evidence="1 7">Cell inner membrane</location>
        <topology evidence="1 7">Multi-pass membrane protein</topology>
    </subcellularLocation>
</comment>
<feature type="transmembrane region" description="Helical" evidence="7">
    <location>
        <begin position="138"/>
        <end position="165"/>
    </location>
</feature>
<keyword evidence="4 7" id="KW-0812">Transmembrane</keyword>
<evidence type="ECO:0000256" key="5">
    <source>
        <dbReference type="ARBA" id="ARBA00022989"/>
    </source>
</evidence>
<dbReference type="GO" id="GO:0005886">
    <property type="term" value="C:plasma membrane"/>
    <property type="evidence" value="ECO:0007669"/>
    <property type="project" value="UniProtKB-SubCell"/>
</dbReference>
<feature type="transmembrane region" description="Helical" evidence="7">
    <location>
        <begin position="315"/>
        <end position="348"/>
    </location>
</feature>
<keyword evidence="2" id="KW-1003">Cell membrane</keyword>
<keyword evidence="3 7" id="KW-0997">Cell inner membrane</keyword>
<dbReference type="GO" id="GO:0022857">
    <property type="term" value="F:transmembrane transporter activity"/>
    <property type="evidence" value="ECO:0007669"/>
    <property type="project" value="UniProtKB-UniRule"/>
</dbReference>
<name>A0AAE3VPX1_9HYPH</name>
<dbReference type="InterPro" id="IPR004681">
    <property type="entry name" value="TRAP_DctM"/>
</dbReference>
<protein>
    <recommendedName>
        <fullName evidence="7">TRAP transporter large permease protein</fullName>
    </recommendedName>
</protein>
<evidence type="ECO:0000313" key="10">
    <source>
        <dbReference type="Proteomes" id="UP001229244"/>
    </source>
</evidence>
<evidence type="ECO:0000256" key="7">
    <source>
        <dbReference type="RuleBase" id="RU369079"/>
    </source>
</evidence>
<evidence type="ECO:0000259" key="8">
    <source>
        <dbReference type="Pfam" id="PF06808"/>
    </source>
</evidence>
<feature type="transmembrane region" description="Helical" evidence="7">
    <location>
        <begin position="6"/>
        <end position="36"/>
    </location>
</feature>
<proteinExistence type="inferred from homology"/>
<dbReference type="PIRSF" id="PIRSF006066">
    <property type="entry name" value="HI0050"/>
    <property type="match status" value="1"/>
</dbReference>
<dbReference type="InterPro" id="IPR010656">
    <property type="entry name" value="DctM"/>
</dbReference>
<evidence type="ECO:0000256" key="4">
    <source>
        <dbReference type="ARBA" id="ARBA00022692"/>
    </source>
</evidence>
<feature type="transmembrane region" description="Helical" evidence="7">
    <location>
        <begin position="56"/>
        <end position="77"/>
    </location>
</feature>
<dbReference type="NCBIfam" id="TIGR00786">
    <property type="entry name" value="dctM"/>
    <property type="match status" value="1"/>
</dbReference>
<feature type="domain" description="TRAP C4-dicarboxylate transport system permease DctM subunit" evidence="8">
    <location>
        <begin position="10"/>
        <end position="418"/>
    </location>
</feature>
<comment type="caution">
    <text evidence="9">The sequence shown here is derived from an EMBL/GenBank/DDBJ whole genome shotgun (WGS) entry which is preliminary data.</text>
</comment>
<feature type="transmembrane region" description="Helical" evidence="7">
    <location>
        <begin position="243"/>
        <end position="262"/>
    </location>
</feature>
<evidence type="ECO:0000256" key="2">
    <source>
        <dbReference type="ARBA" id="ARBA00022475"/>
    </source>
</evidence>
<accession>A0AAE3VPX1</accession>
<gene>
    <name evidence="9" type="ORF">J2S73_002330</name>
</gene>
<evidence type="ECO:0000313" key="9">
    <source>
        <dbReference type="EMBL" id="MDQ0315873.1"/>
    </source>
</evidence>
<evidence type="ECO:0000256" key="6">
    <source>
        <dbReference type="ARBA" id="ARBA00023136"/>
    </source>
</evidence>
<evidence type="ECO:0000256" key="3">
    <source>
        <dbReference type="ARBA" id="ARBA00022519"/>
    </source>
</evidence>
<feature type="transmembrane region" description="Helical" evidence="7">
    <location>
        <begin position="171"/>
        <end position="195"/>
    </location>
</feature>
<feature type="transmembrane region" description="Helical" evidence="7">
    <location>
        <begin position="360"/>
        <end position="387"/>
    </location>
</feature>
<feature type="transmembrane region" description="Helical" evidence="7">
    <location>
        <begin position="97"/>
        <end position="118"/>
    </location>
</feature>
<comment type="similarity">
    <text evidence="7">Belongs to the TRAP transporter large permease family.</text>
</comment>
<dbReference type="EMBL" id="JAUSUL010000002">
    <property type="protein sequence ID" value="MDQ0315873.1"/>
    <property type="molecule type" value="Genomic_DNA"/>
</dbReference>
<dbReference type="RefSeq" id="WP_306885701.1">
    <property type="nucleotide sequence ID" value="NZ_JAUSUL010000002.1"/>
</dbReference>
<keyword evidence="6 7" id="KW-0472">Membrane</keyword>
<dbReference type="PANTHER" id="PTHR33362">
    <property type="entry name" value="SIALIC ACID TRAP TRANSPORTER PERMEASE PROTEIN SIAT-RELATED"/>
    <property type="match status" value="1"/>
</dbReference>
<feature type="transmembrane region" description="Helical" evidence="7">
    <location>
        <begin position="274"/>
        <end position="295"/>
    </location>
</feature>
<organism evidence="9 10">
    <name type="scientific">Amorphus orientalis</name>
    <dbReference type="NCBI Taxonomy" id="649198"/>
    <lineage>
        <taxon>Bacteria</taxon>
        <taxon>Pseudomonadati</taxon>
        <taxon>Pseudomonadota</taxon>
        <taxon>Alphaproteobacteria</taxon>
        <taxon>Hyphomicrobiales</taxon>
        <taxon>Amorphaceae</taxon>
        <taxon>Amorphus</taxon>
    </lineage>
</organism>
<feature type="transmembrane region" description="Helical" evidence="7">
    <location>
        <begin position="399"/>
        <end position="423"/>
    </location>
</feature>
<dbReference type="Pfam" id="PF06808">
    <property type="entry name" value="DctM"/>
    <property type="match status" value="1"/>
</dbReference>
<comment type="function">
    <text evidence="7">Part of the tripartite ATP-independent periplasmic (TRAP) transport system.</text>
</comment>
<dbReference type="PANTHER" id="PTHR33362:SF3">
    <property type="entry name" value="SIALIC ACID TRAP TRANSPORTER PERMEASE PROTEIN SIAT"/>
    <property type="match status" value="1"/>
</dbReference>
<evidence type="ECO:0000256" key="1">
    <source>
        <dbReference type="ARBA" id="ARBA00004429"/>
    </source>
</evidence>
<dbReference type="Proteomes" id="UP001229244">
    <property type="component" value="Unassembled WGS sequence"/>
</dbReference>
<keyword evidence="10" id="KW-1185">Reference proteome</keyword>
<comment type="subunit">
    <text evidence="7">The complex comprises the extracytoplasmic solute receptor protein and the two transmembrane proteins.</text>
</comment>
<sequence>MIDPFTASIILIAFLAFGGLSIGLAMICGASVYLILAGYDPSIASETLLQGLFHSYTLLAIPLFILAADIMNVGSLADRLLRFSQALVGRFKGGLGHVNVFSSLIFSGMSGSAVADAVGMGKIIINMMTKDGKYTPSYAAAITAASATIGPIIPPSIPMVLYALVSDQSVGFLFAAGLAPGLLMGVMLMVMNSIVAHRRGFPVDDGTPLREMPRTTLQAIPALMLPVILLGGIYGGVTTPTEAAAVAAFYALIISVVLYRSVSLRQFYSTLLGSARSTATVGILIAGALTFQYVVTRENVPDALAAFLGQYDLSPTGFLIAINIMFLLLGCILEAGAILLIIVPIFIPAAQALGIDLVHFGVIVVVNSMLGLITPPYGLLLFIVSSITKRPLLEISRDILPFLLALIGALVIITFVPGFVLWLPRLLGYQG</sequence>